<gene>
    <name evidence="2" type="ORF">Vbra_10566</name>
</gene>
<evidence type="ECO:0000313" key="2">
    <source>
        <dbReference type="EMBL" id="CEM38566.1"/>
    </source>
</evidence>
<sequence>MKGNSGRRKQFEGEIGFVVTVTFCLLCVCLDVYRPFRGRLCDEERRQTRLTIAGSGGTDALCCVLLCVCTHSYGRRHVCVNVGRIDWLPHSFAHSQAFSRVAMQRSLCAEKGFTLEYEGHASYCVAVAAGHLCDGADLMIGHLAHRWVECVRSCRHIAALGVLRKGVSFVGQSCVYVFIDGHEGEWRLDRRGVCW</sequence>
<evidence type="ECO:0000256" key="1">
    <source>
        <dbReference type="SAM" id="Phobius"/>
    </source>
</evidence>
<keyword evidence="3" id="KW-1185">Reference proteome</keyword>
<name>A0A0G4H482_VITBC</name>
<feature type="transmembrane region" description="Helical" evidence="1">
    <location>
        <begin position="15"/>
        <end position="36"/>
    </location>
</feature>
<dbReference type="EMBL" id="CDMY01000989">
    <property type="protein sequence ID" value="CEM38566.1"/>
    <property type="molecule type" value="Genomic_DNA"/>
</dbReference>
<keyword evidence="1" id="KW-0472">Membrane</keyword>
<evidence type="ECO:0000313" key="3">
    <source>
        <dbReference type="Proteomes" id="UP000041254"/>
    </source>
</evidence>
<dbReference type="AlphaFoldDB" id="A0A0G4H482"/>
<keyword evidence="1" id="KW-0812">Transmembrane</keyword>
<keyword evidence="1" id="KW-1133">Transmembrane helix</keyword>
<accession>A0A0G4H482</accession>
<proteinExistence type="predicted"/>
<dbReference type="Proteomes" id="UP000041254">
    <property type="component" value="Unassembled WGS sequence"/>
</dbReference>
<organism evidence="2 3">
    <name type="scientific">Vitrella brassicaformis (strain CCMP3155)</name>
    <dbReference type="NCBI Taxonomy" id="1169540"/>
    <lineage>
        <taxon>Eukaryota</taxon>
        <taxon>Sar</taxon>
        <taxon>Alveolata</taxon>
        <taxon>Colpodellida</taxon>
        <taxon>Vitrellaceae</taxon>
        <taxon>Vitrella</taxon>
    </lineage>
</organism>
<dbReference type="VEuPathDB" id="CryptoDB:Vbra_10566"/>
<reference evidence="2 3" key="1">
    <citation type="submission" date="2014-11" db="EMBL/GenBank/DDBJ databases">
        <authorList>
            <person name="Zhu J."/>
            <person name="Qi W."/>
            <person name="Song R."/>
        </authorList>
    </citation>
    <scope>NUCLEOTIDE SEQUENCE [LARGE SCALE GENOMIC DNA]</scope>
</reference>
<protein>
    <submittedName>
        <fullName evidence="2">Uncharacterized protein</fullName>
    </submittedName>
</protein>
<dbReference type="InParanoid" id="A0A0G4H482"/>